<dbReference type="EMBL" id="GIFC01005370">
    <property type="protein sequence ID" value="MXU87453.1"/>
    <property type="molecule type" value="Transcribed_RNA"/>
</dbReference>
<name>A0A6B0UI11_IXORI</name>
<accession>A0A6B0UI11</accession>
<reference evidence="2" key="1">
    <citation type="submission" date="2019-12" db="EMBL/GenBank/DDBJ databases">
        <title>An insight into the sialome of adult female Ixodes ricinus ticks feeding for 6 days.</title>
        <authorList>
            <person name="Perner J."/>
            <person name="Ribeiro J.M.C."/>
        </authorList>
    </citation>
    <scope>NUCLEOTIDE SEQUENCE</scope>
    <source>
        <strain evidence="2">Semi-engorged</strain>
        <tissue evidence="2">Salivary glands</tissue>
    </source>
</reference>
<sequence length="96" mass="10707">MAAARGCRSGNILIFALLLRVGIETFRRKEVCLLSFVTRETTSKIQIFSTLKLLHSSFKVVIEEQAFQAGALRLCDSLVFFSVVSLLSNLRVINIS</sequence>
<evidence type="ECO:0008006" key="3">
    <source>
        <dbReference type="Google" id="ProtNLM"/>
    </source>
</evidence>
<evidence type="ECO:0000256" key="1">
    <source>
        <dbReference type="SAM" id="SignalP"/>
    </source>
</evidence>
<organism evidence="2">
    <name type="scientific">Ixodes ricinus</name>
    <name type="common">Common tick</name>
    <name type="synonym">Acarus ricinus</name>
    <dbReference type="NCBI Taxonomy" id="34613"/>
    <lineage>
        <taxon>Eukaryota</taxon>
        <taxon>Metazoa</taxon>
        <taxon>Ecdysozoa</taxon>
        <taxon>Arthropoda</taxon>
        <taxon>Chelicerata</taxon>
        <taxon>Arachnida</taxon>
        <taxon>Acari</taxon>
        <taxon>Parasitiformes</taxon>
        <taxon>Ixodida</taxon>
        <taxon>Ixodoidea</taxon>
        <taxon>Ixodidae</taxon>
        <taxon>Ixodinae</taxon>
        <taxon>Ixodes</taxon>
    </lineage>
</organism>
<evidence type="ECO:0000313" key="2">
    <source>
        <dbReference type="EMBL" id="MXU87453.1"/>
    </source>
</evidence>
<keyword evidence="1" id="KW-0732">Signal</keyword>
<feature type="chain" id="PRO_5025541459" description="Secreted protein" evidence="1">
    <location>
        <begin position="26"/>
        <end position="96"/>
    </location>
</feature>
<protein>
    <recommendedName>
        <fullName evidence="3">Secreted protein</fullName>
    </recommendedName>
</protein>
<proteinExistence type="predicted"/>
<feature type="signal peptide" evidence="1">
    <location>
        <begin position="1"/>
        <end position="25"/>
    </location>
</feature>
<dbReference type="AlphaFoldDB" id="A0A6B0UI11"/>